<feature type="compositionally biased region" description="Polar residues" evidence="1">
    <location>
        <begin position="135"/>
        <end position="149"/>
    </location>
</feature>
<dbReference type="EMBL" id="WOFV02000004">
    <property type="protein sequence ID" value="NAS16801.1"/>
    <property type="molecule type" value="Genomic_DNA"/>
</dbReference>
<dbReference type="EMBL" id="CP040626">
    <property type="protein sequence ID" value="QMW91398.1"/>
    <property type="molecule type" value="Genomic_DNA"/>
</dbReference>
<reference evidence="5 8" key="2">
    <citation type="submission" date="2019-05" db="EMBL/GenBank/DDBJ databases">
        <authorList>
            <person name="Schori C."/>
            <person name="Ahrens C."/>
        </authorList>
    </citation>
    <scope>NUCLEOTIDE SEQUENCE [LARGE SCALE GENOMIC DNA]</scope>
    <source>
        <strain evidence="5 8">DSM 10702</strain>
    </source>
</reference>
<organism evidence="4 6">
    <name type="scientific">Clostridium butyricum</name>
    <dbReference type="NCBI Taxonomy" id="1492"/>
    <lineage>
        <taxon>Bacteria</taxon>
        <taxon>Bacillati</taxon>
        <taxon>Bacillota</taxon>
        <taxon>Clostridia</taxon>
        <taxon>Eubacteriales</taxon>
        <taxon>Clostridiaceae</taxon>
        <taxon>Clostridium</taxon>
    </lineage>
</organism>
<name>A0A0A6Q1T7_CLOBU</name>
<dbReference type="NCBIfam" id="TIGR02830">
    <property type="entry name" value="spore_III_AG"/>
    <property type="match status" value="1"/>
</dbReference>
<evidence type="ECO:0000313" key="6">
    <source>
        <dbReference type="Proteomes" id="UP000238081"/>
    </source>
</evidence>
<keyword evidence="2" id="KW-0472">Membrane</keyword>
<reference evidence="4 6" key="1">
    <citation type="submission" date="2016-01" db="EMBL/GenBank/DDBJ databases">
        <title>Characterization of the Clostridium difficile lineages that are prevalent in Hong Kong and China.</title>
        <authorList>
            <person name="Kwok J.S.-L."/>
            <person name="Lam W.-Y."/>
            <person name="Ip M."/>
            <person name="Chan T.-F."/>
            <person name="Hawkey P.M."/>
            <person name="Tsui S.K.-W."/>
        </authorList>
    </citation>
    <scope>NUCLEOTIDE SEQUENCE [LARGE SCALE GENOMIC DNA]</scope>
    <source>
        <strain evidence="4 6">300064</strain>
    </source>
</reference>
<accession>A0A0A6Q1T7</accession>
<dbReference type="Proteomes" id="UP000515243">
    <property type="component" value="Chromosome 1"/>
</dbReference>
<sequence>MSMKKVTDDVKDFLEKNSKIKNLIVICLILVFILIAMNVVGGSGKLSSKITSISSGSSSKSQENVNLDTSKVITAEDYEEKQKTDLINILKKMNGVGDVDVMITFENGEQKVPAYDKTEQKATTEETDTQGGKRVNNQNNDNSKVVMTQNDGKNEPFILTTYKPKIIGIVIVAEGAENSKTKYEIEQAVSKLYNLSLDKVNVYSMKN</sequence>
<feature type="transmembrane region" description="Helical" evidence="2">
    <location>
        <begin position="20"/>
        <end position="40"/>
    </location>
</feature>
<evidence type="ECO:0000313" key="8">
    <source>
        <dbReference type="Proteomes" id="UP000515243"/>
    </source>
</evidence>
<dbReference type="Proteomes" id="UP000474042">
    <property type="component" value="Unassembled WGS sequence"/>
</dbReference>
<evidence type="ECO:0000256" key="2">
    <source>
        <dbReference type="SAM" id="Phobius"/>
    </source>
</evidence>
<keyword evidence="2" id="KW-1133">Transmembrane helix</keyword>
<evidence type="ECO:0000313" key="5">
    <source>
        <dbReference type="EMBL" id="QMW91398.1"/>
    </source>
</evidence>
<proteinExistence type="predicted"/>
<dbReference type="RefSeq" id="WP_027635920.1">
    <property type="nucleotide sequence ID" value="NZ_AP019716.1"/>
</dbReference>
<reference evidence="3 7" key="3">
    <citation type="submission" date="2020-01" db="EMBL/GenBank/DDBJ databases">
        <title>Genome sequence of a 1,3-propanediol producer, Clostridium butyricum S3.</title>
        <authorList>
            <person name="Zhou J."/>
        </authorList>
    </citation>
    <scope>NUCLEOTIDE SEQUENCE [LARGE SCALE GENOMIC DNA]</scope>
    <source>
        <strain evidence="3 7">S3</strain>
    </source>
</reference>
<evidence type="ECO:0000313" key="4">
    <source>
        <dbReference type="EMBL" id="PPV15884.1"/>
    </source>
</evidence>
<dbReference type="Proteomes" id="UP000238081">
    <property type="component" value="Unassembled WGS sequence"/>
</dbReference>
<dbReference type="OrthoDB" id="1634070at2"/>
<evidence type="ECO:0000313" key="3">
    <source>
        <dbReference type="EMBL" id="NAS16801.1"/>
    </source>
</evidence>
<evidence type="ECO:0000256" key="1">
    <source>
        <dbReference type="SAM" id="MobiDB-lite"/>
    </source>
</evidence>
<dbReference type="GeneID" id="92944624"/>
<keyword evidence="2" id="KW-0812">Transmembrane</keyword>
<feature type="region of interest" description="Disordered" evidence="1">
    <location>
        <begin position="113"/>
        <end position="149"/>
    </location>
</feature>
<dbReference type="AlphaFoldDB" id="A0A0A6Q1T7"/>
<dbReference type="KEGG" id="cbut:ATN24_12035"/>
<gene>
    <name evidence="3" type="primary">spoIIIAG</name>
    <name evidence="4" type="ORF">AWN73_02015</name>
    <name evidence="5" type="ORF">FF104_10635</name>
    <name evidence="3" type="ORF">GND98_002620</name>
</gene>
<protein>
    <submittedName>
        <fullName evidence="4">Stage III sporulation protein AG</fullName>
    </submittedName>
</protein>
<evidence type="ECO:0000313" key="7">
    <source>
        <dbReference type="Proteomes" id="UP000474042"/>
    </source>
</evidence>
<dbReference type="EMBL" id="LRDH01000096">
    <property type="protein sequence ID" value="PPV15884.1"/>
    <property type="molecule type" value="Genomic_DNA"/>
</dbReference>
<feature type="compositionally biased region" description="Basic and acidic residues" evidence="1">
    <location>
        <begin position="114"/>
        <end position="124"/>
    </location>
</feature>
<dbReference type="InterPro" id="IPR014195">
    <property type="entry name" value="Spore_III_AG"/>
</dbReference>